<evidence type="ECO:0000313" key="3">
    <source>
        <dbReference type="Proteomes" id="UP000708148"/>
    </source>
</evidence>
<reference evidence="2" key="1">
    <citation type="submission" date="2020-12" db="EMBL/GenBank/DDBJ databases">
        <authorList>
            <person name="Iha C."/>
        </authorList>
    </citation>
    <scope>NUCLEOTIDE SEQUENCE</scope>
</reference>
<sequence>SSTRYAYSKGYGRAASQTYHGVRGKAYRETVTTAYDEKTHVASHGDARKGNGHSEKGYSQAPPLPKLLYLEVDKCVCAEVESKECCAYVEHICGWYDHIRLDCYTAKDLCMEVTEDTGYWKFKAHESAVAKVKALFEGELDICGEWARSFHRSPISLLGRIPSHPLVPVSRDWPIFRGFMEQTHRHPLKFKWKRLPALMDDPAHPALPEPRARRATKATPALQDTAASRGPRDHADRTVFPASLERGAKRERLDVMARQGAPGDPGPVGAPGLIGDAGRPGARGIPGEDGRDGWHGVDGTPGRDGRDGTAGRDGADGQPGRPGTPGQPGTPGTPGQPGAPGGYADHHGAKHGTDDQYYEVPGDHAGHAAAQGEQGENDQYYVVPGDHAGGTVITGEEGRDETNFDDGGR</sequence>
<evidence type="ECO:0000313" key="2">
    <source>
        <dbReference type="EMBL" id="CAD7698899.1"/>
    </source>
</evidence>
<feature type="compositionally biased region" description="Basic and acidic residues" evidence="1">
    <location>
        <begin position="246"/>
        <end position="255"/>
    </location>
</feature>
<feature type="region of interest" description="Disordered" evidence="1">
    <location>
        <begin position="201"/>
        <end position="409"/>
    </location>
</feature>
<keyword evidence="3" id="KW-1185">Reference proteome</keyword>
<proteinExistence type="predicted"/>
<protein>
    <submittedName>
        <fullName evidence="2">Uncharacterized protein</fullName>
    </submittedName>
</protein>
<feature type="non-terminal residue" evidence="2">
    <location>
        <position position="1"/>
    </location>
</feature>
<gene>
    <name evidence="2" type="ORF">OSTQU699_LOCUS4258</name>
</gene>
<dbReference type="InterPro" id="IPR008160">
    <property type="entry name" value="Collagen"/>
</dbReference>
<organism evidence="2 3">
    <name type="scientific">Ostreobium quekettii</name>
    <dbReference type="NCBI Taxonomy" id="121088"/>
    <lineage>
        <taxon>Eukaryota</taxon>
        <taxon>Viridiplantae</taxon>
        <taxon>Chlorophyta</taxon>
        <taxon>core chlorophytes</taxon>
        <taxon>Ulvophyceae</taxon>
        <taxon>TCBD clade</taxon>
        <taxon>Bryopsidales</taxon>
        <taxon>Ostreobineae</taxon>
        <taxon>Ostreobiaceae</taxon>
        <taxon>Ostreobium</taxon>
    </lineage>
</organism>
<dbReference type="PANTHER" id="PTHR24637">
    <property type="entry name" value="COLLAGEN"/>
    <property type="match status" value="1"/>
</dbReference>
<name>A0A8S1IUT3_9CHLO</name>
<dbReference type="AlphaFoldDB" id="A0A8S1IUT3"/>
<comment type="caution">
    <text evidence="2">The sequence shown here is derived from an EMBL/GenBank/DDBJ whole genome shotgun (WGS) entry which is preliminary data.</text>
</comment>
<feature type="compositionally biased region" description="Basic and acidic residues" evidence="1">
    <location>
        <begin position="396"/>
        <end position="409"/>
    </location>
</feature>
<dbReference type="Pfam" id="PF01391">
    <property type="entry name" value="Collagen"/>
    <property type="match status" value="1"/>
</dbReference>
<evidence type="ECO:0000256" key="1">
    <source>
        <dbReference type="SAM" id="MobiDB-lite"/>
    </source>
</evidence>
<feature type="compositionally biased region" description="Basic and acidic residues" evidence="1">
    <location>
        <begin position="286"/>
        <end position="315"/>
    </location>
</feature>
<accession>A0A8S1IUT3</accession>
<dbReference type="PANTHER" id="PTHR24637:SF377">
    <property type="entry name" value="COLLAGEN TYPE IX ALPHA 1 CHAIN"/>
    <property type="match status" value="1"/>
</dbReference>
<feature type="compositionally biased region" description="Basic and acidic residues" evidence="1">
    <location>
        <begin position="344"/>
        <end position="354"/>
    </location>
</feature>
<dbReference type="Proteomes" id="UP000708148">
    <property type="component" value="Unassembled WGS sequence"/>
</dbReference>
<dbReference type="EMBL" id="CAJHUC010000910">
    <property type="protein sequence ID" value="CAD7698899.1"/>
    <property type="molecule type" value="Genomic_DNA"/>
</dbReference>